<dbReference type="SMART" id="SM00558">
    <property type="entry name" value="JmjC"/>
    <property type="match status" value="1"/>
</dbReference>
<dbReference type="InterPro" id="IPR003347">
    <property type="entry name" value="JmjC_dom"/>
</dbReference>
<evidence type="ECO:0000313" key="2">
    <source>
        <dbReference type="EMBL" id="GMH79064.1"/>
    </source>
</evidence>
<dbReference type="InterPro" id="IPR014710">
    <property type="entry name" value="RmlC-like_jellyroll"/>
</dbReference>
<comment type="caution">
    <text evidence="2">The sequence shown here is derived from an EMBL/GenBank/DDBJ whole genome shotgun (WGS) entry which is preliminary data.</text>
</comment>
<dbReference type="PANTHER" id="PTHR12461:SF105">
    <property type="entry name" value="HYPOXIA-INDUCIBLE FACTOR 1-ALPHA INHIBITOR"/>
    <property type="match status" value="1"/>
</dbReference>
<protein>
    <recommendedName>
        <fullName evidence="1">JmjC domain-containing protein</fullName>
    </recommendedName>
</protein>
<evidence type="ECO:0000259" key="1">
    <source>
        <dbReference type="PROSITE" id="PS51184"/>
    </source>
</evidence>
<dbReference type="PROSITE" id="PS51184">
    <property type="entry name" value="JMJC"/>
    <property type="match status" value="1"/>
</dbReference>
<dbReference type="SUPFAM" id="SSF51197">
    <property type="entry name" value="Clavaminate synthase-like"/>
    <property type="match status" value="1"/>
</dbReference>
<dbReference type="OrthoDB" id="47172at2759"/>
<dbReference type="InterPro" id="IPR041667">
    <property type="entry name" value="Cupin_8"/>
</dbReference>
<dbReference type="AlphaFoldDB" id="A0A9W7AW67"/>
<dbReference type="Pfam" id="PF13621">
    <property type="entry name" value="Cupin_8"/>
    <property type="match status" value="1"/>
</dbReference>
<dbReference type="Proteomes" id="UP001165085">
    <property type="component" value="Unassembled WGS sequence"/>
</dbReference>
<dbReference type="PANTHER" id="PTHR12461">
    <property type="entry name" value="HYPOXIA-INDUCIBLE FACTOR 1 ALPHA INHIBITOR-RELATED"/>
    <property type="match status" value="1"/>
</dbReference>
<accession>A0A9W7AW67</accession>
<dbReference type="Gene3D" id="2.60.120.10">
    <property type="entry name" value="Jelly Rolls"/>
    <property type="match status" value="1"/>
</dbReference>
<feature type="domain" description="JmjC" evidence="1">
    <location>
        <begin position="81"/>
        <end position="251"/>
    </location>
</feature>
<reference evidence="3" key="1">
    <citation type="journal article" date="2023" name="Commun. Biol.">
        <title>Genome analysis of Parmales, the sister group of diatoms, reveals the evolutionary specialization of diatoms from phago-mixotrophs to photoautotrophs.</title>
        <authorList>
            <person name="Ban H."/>
            <person name="Sato S."/>
            <person name="Yoshikawa S."/>
            <person name="Yamada K."/>
            <person name="Nakamura Y."/>
            <person name="Ichinomiya M."/>
            <person name="Sato N."/>
            <person name="Blanc-Mathieu R."/>
            <person name="Endo H."/>
            <person name="Kuwata A."/>
            <person name="Ogata H."/>
        </authorList>
    </citation>
    <scope>NUCLEOTIDE SEQUENCE [LARGE SCALE GENOMIC DNA]</scope>
    <source>
        <strain evidence="3">NIES 3701</strain>
    </source>
</reference>
<dbReference type="EMBL" id="BRXY01000230">
    <property type="protein sequence ID" value="GMH79064.1"/>
    <property type="molecule type" value="Genomic_DNA"/>
</dbReference>
<keyword evidence="3" id="KW-1185">Reference proteome</keyword>
<evidence type="ECO:0000313" key="3">
    <source>
        <dbReference type="Proteomes" id="UP001165085"/>
    </source>
</evidence>
<name>A0A9W7AW67_9STRA</name>
<organism evidence="2 3">
    <name type="scientific">Triparma strigata</name>
    <dbReference type="NCBI Taxonomy" id="1606541"/>
    <lineage>
        <taxon>Eukaryota</taxon>
        <taxon>Sar</taxon>
        <taxon>Stramenopiles</taxon>
        <taxon>Ochrophyta</taxon>
        <taxon>Bolidophyceae</taxon>
        <taxon>Parmales</taxon>
        <taxon>Triparmaceae</taxon>
        <taxon>Triparma</taxon>
    </lineage>
</organism>
<proteinExistence type="predicted"/>
<gene>
    <name evidence="2" type="ORF">TrST_g1187</name>
</gene>
<sequence length="368" mass="40249">MLPRLVEHRVMGPVTRSLMKHFPDVISVKSAEVKQSGALPLFMYDSSDYDKTSKLPANALFSYDTCDMSPSEFLKLCEGQHPKPERTHYQTAPLTSPQFVQLLRSQLRDWVKLKALFPSPPEGRLNPSIWVGGLGTVTQTHYDVYDNVLTNLCGRKRVRVFAPSDVPSLCMFPDADPRSRKSQLPLDEVGGGVEPLLDVVISYGDGVFIPAFYPHHCEVVEDEVCQSLSVSVNVFSSSGIGEQASKLLGSVGASDRVTEERGFEAAVLERLGAGAGADTDLRQSVLDRYKQLLKRPLELSTSDDCDLLEDFQGFGVGIADQIDALVRLLEVAPHGGAIADIIGMHLLELVAVKRGGGSRDLDVVVRNL</sequence>